<organism evidence="1">
    <name type="scientific">Candidatus Moduliflexus flocculans</name>
    <dbReference type="NCBI Taxonomy" id="1499966"/>
    <lineage>
        <taxon>Bacteria</taxon>
        <taxon>Candidatus Moduliflexota</taxon>
        <taxon>Candidatus Moduliflexia</taxon>
        <taxon>Candidatus Moduliflexales</taxon>
        <taxon>Candidatus Moduliflexaceae</taxon>
    </lineage>
</organism>
<evidence type="ECO:0008006" key="3">
    <source>
        <dbReference type="Google" id="ProtNLM"/>
    </source>
</evidence>
<dbReference type="InterPro" id="IPR029060">
    <property type="entry name" value="PIN-like_dom_sf"/>
</dbReference>
<dbReference type="EMBL" id="DF820455">
    <property type="protein sequence ID" value="GAK49409.1"/>
    <property type="molecule type" value="Genomic_DNA"/>
</dbReference>
<gene>
    <name evidence="1" type="ORF">U14_00631</name>
</gene>
<dbReference type="STRING" id="1499966.U14_00631"/>
<sequence>MSHAHHLYAYDAYVLECAERLHLPVATLDARMKAVAAELGIAVIEV</sequence>
<proteinExistence type="predicted"/>
<dbReference type="SUPFAM" id="SSF88723">
    <property type="entry name" value="PIN domain-like"/>
    <property type="match status" value="1"/>
</dbReference>
<dbReference type="HOGENOM" id="CLU_3310675_0_0_0"/>
<name>A0A0S6VVN5_9BACT</name>
<evidence type="ECO:0000313" key="2">
    <source>
        <dbReference type="Proteomes" id="UP000030700"/>
    </source>
</evidence>
<dbReference type="AlphaFoldDB" id="A0A0S6VVN5"/>
<accession>A0A0S6VVN5</accession>
<dbReference type="Proteomes" id="UP000030700">
    <property type="component" value="Unassembled WGS sequence"/>
</dbReference>
<evidence type="ECO:0000313" key="1">
    <source>
        <dbReference type="EMBL" id="GAK49409.1"/>
    </source>
</evidence>
<protein>
    <recommendedName>
        <fullName evidence="3">PilT protein domain protein</fullName>
    </recommendedName>
</protein>
<dbReference type="Gene3D" id="3.40.50.1010">
    <property type="entry name" value="5'-nuclease"/>
    <property type="match status" value="1"/>
</dbReference>
<reference evidence="1" key="1">
    <citation type="journal article" date="2015" name="PeerJ">
        <title>First genomic representation of candidate bacterial phylum KSB3 points to enhanced environmental sensing as a trigger of wastewater bulking.</title>
        <authorList>
            <person name="Sekiguchi Y."/>
            <person name="Ohashi A."/>
            <person name="Parks D.H."/>
            <person name="Yamauchi T."/>
            <person name="Tyson G.W."/>
            <person name="Hugenholtz P."/>
        </authorList>
    </citation>
    <scope>NUCLEOTIDE SEQUENCE [LARGE SCALE GENOMIC DNA]</scope>
</reference>
<keyword evidence="2" id="KW-1185">Reference proteome</keyword>